<feature type="chain" id="PRO_5009306080" evidence="2">
    <location>
        <begin position="20"/>
        <end position="312"/>
    </location>
</feature>
<feature type="domain" description="Peptidase A1" evidence="3">
    <location>
        <begin position="74"/>
        <end position="312"/>
    </location>
</feature>
<dbReference type="InterPro" id="IPR021109">
    <property type="entry name" value="Peptidase_aspartic_dom_sf"/>
</dbReference>
<dbReference type="FunFam" id="2.40.70.10:FF:000008">
    <property type="entry name" value="Cathepsin D"/>
    <property type="match status" value="1"/>
</dbReference>
<dbReference type="CDD" id="cd05471">
    <property type="entry name" value="pepsin_like"/>
    <property type="match status" value="1"/>
</dbReference>
<dbReference type="GO" id="GO:0004190">
    <property type="term" value="F:aspartic-type endopeptidase activity"/>
    <property type="evidence" value="ECO:0007669"/>
    <property type="project" value="InterPro"/>
</dbReference>
<comment type="similarity">
    <text evidence="1">Belongs to the peptidase A1 family.</text>
</comment>
<dbReference type="AlphaFoldDB" id="A0A1I7SFR9"/>
<dbReference type="PROSITE" id="PS51767">
    <property type="entry name" value="PEPTIDASE_A1"/>
    <property type="match status" value="1"/>
</dbReference>
<evidence type="ECO:0000259" key="3">
    <source>
        <dbReference type="PROSITE" id="PS51767"/>
    </source>
</evidence>
<accession>A0A1I7SFR9</accession>
<evidence type="ECO:0000256" key="1">
    <source>
        <dbReference type="ARBA" id="ARBA00007447"/>
    </source>
</evidence>
<dbReference type="WBParaSite" id="BXY_1188200.1">
    <property type="protein sequence ID" value="BXY_1188200.1"/>
    <property type="gene ID" value="BXY_1188200"/>
</dbReference>
<name>A0A1I7SFR9_BURXY</name>
<dbReference type="PROSITE" id="PS00141">
    <property type="entry name" value="ASP_PROTEASE"/>
    <property type="match status" value="1"/>
</dbReference>
<organism evidence="4 5">
    <name type="scientific">Bursaphelenchus xylophilus</name>
    <name type="common">Pinewood nematode worm</name>
    <name type="synonym">Aphelenchoides xylophilus</name>
    <dbReference type="NCBI Taxonomy" id="6326"/>
    <lineage>
        <taxon>Eukaryota</taxon>
        <taxon>Metazoa</taxon>
        <taxon>Ecdysozoa</taxon>
        <taxon>Nematoda</taxon>
        <taxon>Chromadorea</taxon>
        <taxon>Rhabditida</taxon>
        <taxon>Tylenchina</taxon>
        <taxon>Tylenchomorpha</taxon>
        <taxon>Aphelenchoidea</taxon>
        <taxon>Aphelenchoididae</taxon>
        <taxon>Bursaphelenchus</taxon>
    </lineage>
</organism>
<dbReference type="Proteomes" id="UP000095284">
    <property type="component" value="Unplaced"/>
</dbReference>
<dbReference type="Gene3D" id="2.40.70.10">
    <property type="entry name" value="Acid Proteases"/>
    <property type="match status" value="1"/>
</dbReference>
<reference evidence="5" key="1">
    <citation type="submission" date="2016-11" db="UniProtKB">
        <authorList>
            <consortium name="WormBaseParasite"/>
        </authorList>
    </citation>
    <scope>IDENTIFICATION</scope>
</reference>
<dbReference type="InterPro" id="IPR033121">
    <property type="entry name" value="PEPTIDASE_A1"/>
</dbReference>
<evidence type="ECO:0000313" key="4">
    <source>
        <dbReference type="Proteomes" id="UP000095284"/>
    </source>
</evidence>
<dbReference type="SUPFAM" id="SSF50630">
    <property type="entry name" value="Acid proteases"/>
    <property type="match status" value="1"/>
</dbReference>
<dbReference type="InterPro" id="IPR001969">
    <property type="entry name" value="Aspartic_peptidase_AS"/>
</dbReference>
<evidence type="ECO:0000313" key="5">
    <source>
        <dbReference type="WBParaSite" id="BXY_1188200.1"/>
    </source>
</evidence>
<proteinExistence type="inferred from homology"/>
<feature type="signal peptide" evidence="2">
    <location>
        <begin position="1"/>
        <end position="19"/>
    </location>
</feature>
<dbReference type="Pfam" id="PF00026">
    <property type="entry name" value="Asp"/>
    <property type="match status" value="1"/>
</dbReference>
<dbReference type="PANTHER" id="PTHR47966">
    <property type="entry name" value="BETA-SITE APP-CLEAVING ENZYME, ISOFORM A-RELATED"/>
    <property type="match status" value="1"/>
</dbReference>
<dbReference type="InterPro" id="IPR034164">
    <property type="entry name" value="Pepsin-like_dom"/>
</dbReference>
<dbReference type="PANTHER" id="PTHR47966:SF51">
    <property type="entry name" value="BETA-SITE APP-CLEAVING ENZYME, ISOFORM A-RELATED"/>
    <property type="match status" value="1"/>
</dbReference>
<evidence type="ECO:0000256" key="2">
    <source>
        <dbReference type="SAM" id="SignalP"/>
    </source>
</evidence>
<keyword evidence="2" id="KW-0732">Signal</keyword>
<sequence length="312" mass="34333">MNWLQYALILTVLLYPATSKKYGAPLKRTHKLARNLDEIALQMKTLRSDLEYFADINGNNPHTQPFYAVGRNSYISNVSVGTPPQEFRVMLDTGSADFWIPTRDCQVGQSGQACNKTLFNSDNSSTFQNLSTTFQIRYGTGFVEGTTANETVGLGSPNDDKLVVPKQTIGLAHKIDKLLNRFGFDGIVGLAFRALSKVEAQPVFLNALDQGLVDEPVFTIWLTRDKTEKNVSDTYMGILSRESIYAIVFKIYAPASVAEALCLLLRLVTGGGGGRGFGGQFFISFSEFLVLSPEEPGRLPPPQFGARNEKAP</sequence>
<protein>
    <submittedName>
        <fullName evidence="5">Peptidase A1 domain-containing protein</fullName>
    </submittedName>
</protein>
<dbReference type="GO" id="GO:0006508">
    <property type="term" value="P:proteolysis"/>
    <property type="evidence" value="ECO:0007669"/>
    <property type="project" value="InterPro"/>
</dbReference>
<dbReference type="InterPro" id="IPR001461">
    <property type="entry name" value="Aspartic_peptidase_A1"/>
</dbReference>